<dbReference type="AlphaFoldDB" id="A0A8J2XVF2"/>
<protein>
    <submittedName>
        <fullName evidence="6">Putative peptidase YgaJ</fullName>
    </submittedName>
</protein>
<evidence type="ECO:0000256" key="4">
    <source>
        <dbReference type="ARBA" id="ARBA00022825"/>
    </source>
</evidence>
<dbReference type="PANTHER" id="PTHR20842:SF0">
    <property type="entry name" value="ALPHA-ASPARTYL DIPEPTIDASE"/>
    <property type="match status" value="1"/>
</dbReference>
<dbReference type="CDD" id="cd03146">
    <property type="entry name" value="GAT1_Peptidase_E"/>
    <property type="match status" value="1"/>
</dbReference>
<keyword evidence="5" id="KW-0732">Signal</keyword>
<keyword evidence="2" id="KW-0645">Protease</keyword>
<proteinExistence type="inferred from homology"/>
<dbReference type="Gene3D" id="3.40.50.880">
    <property type="match status" value="1"/>
</dbReference>
<dbReference type="PANTHER" id="PTHR20842">
    <property type="entry name" value="PROTEASE S51 ALPHA-ASPARTYL DIPEPTIDASE"/>
    <property type="match status" value="1"/>
</dbReference>
<feature type="signal peptide" evidence="5">
    <location>
        <begin position="1"/>
        <end position="20"/>
    </location>
</feature>
<dbReference type="SUPFAM" id="SSF52317">
    <property type="entry name" value="Class I glutamine amidotransferase-like"/>
    <property type="match status" value="1"/>
</dbReference>
<evidence type="ECO:0000313" key="6">
    <source>
        <dbReference type="EMBL" id="GGB18043.1"/>
    </source>
</evidence>
<dbReference type="Pfam" id="PF03575">
    <property type="entry name" value="Peptidase_S51"/>
    <property type="match status" value="1"/>
</dbReference>
<keyword evidence="4" id="KW-0720">Serine protease</keyword>
<accession>A0A8J2XVF2</accession>
<dbReference type="Proteomes" id="UP000607559">
    <property type="component" value="Unassembled WGS sequence"/>
</dbReference>
<dbReference type="GO" id="GO:0006508">
    <property type="term" value="P:proteolysis"/>
    <property type="evidence" value="ECO:0007669"/>
    <property type="project" value="UniProtKB-KW"/>
</dbReference>
<sequence>MKKLSHLTIVLLLLGSTLLAQNTTTPTRTIFAYGGALQKAFIKEVITLTGKPKPKICFLPTASADNPYAIIQFLTLCRELSVEPYYLGVWVNASPEQQTFEERLMSMDAIIVGGGNTLNMIAIWRAQGIDTVLQKAYRNGTVLAGGSAGSLCWFTGGYSDSRPKNMTIVNGLGILPYSHCPHYHSEPTRKPLYVSALLDGKMGPGYACDDKAGILFQNERYTKAFSLDSDDHCYFLSVKSGKIDEELLPTEIIE</sequence>
<organism evidence="6 7">
    <name type="scientific">Puia dinghuensis</name>
    <dbReference type="NCBI Taxonomy" id="1792502"/>
    <lineage>
        <taxon>Bacteria</taxon>
        <taxon>Pseudomonadati</taxon>
        <taxon>Bacteroidota</taxon>
        <taxon>Chitinophagia</taxon>
        <taxon>Chitinophagales</taxon>
        <taxon>Chitinophagaceae</taxon>
        <taxon>Puia</taxon>
    </lineage>
</organism>
<dbReference type="EMBL" id="BMJC01000005">
    <property type="protein sequence ID" value="GGB18043.1"/>
    <property type="molecule type" value="Genomic_DNA"/>
</dbReference>
<evidence type="ECO:0000256" key="1">
    <source>
        <dbReference type="ARBA" id="ARBA00006534"/>
    </source>
</evidence>
<reference evidence="6" key="2">
    <citation type="submission" date="2020-09" db="EMBL/GenBank/DDBJ databases">
        <authorList>
            <person name="Sun Q."/>
            <person name="Zhou Y."/>
        </authorList>
    </citation>
    <scope>NUCLEOTIDE SEQUENCE</scope>
    <source>
        <strain evidence="6">CGMCC 1.15448</strain>
    </source>
</reference>
<name>A0A8J2XVF2_9BACT</name>
<dbReference type="RefSeq" id="WP_188936482.1">
    <property type="nucleotide sequence ID" value="NZ_BMJC01000005.1"/>
</dbReference>
<evidence type="ECO:0000256" key="3">
    <source>
        <dbReference type="ARBA" id="ARBA00022801"/>
    </source>
</evidence>
<evidence type="ECO:0000256" key="5">
    <source>
        <dbReference type="SAM" id="SignalP"/>
    </source>
</evidence>
<evidence type="ECO:0000256" key="2">
    <source>
        <dbReference type="ARBA" id="ARBA00022670"/>
    </source>
</evidence>
<reference evidence="6" key="1">
    <citation type="journal article" date="2014" name="Int. J. Syst. Evol. Microbiol.">
        <title>Complete genome sequence of Corynebacterium casei LMG S-19264T (=DSM 44701T), isolated from a smear-ripened cheese.</title>
        <authorList>
            <consortium name="US DOE Joint Genome Institute (JGI-PGF)"/>
            <person name="Walter F."/>
            <person name="Albersmeier A."/>
            <person name="Kalinowski J."/>
            <person name="Ruckert C."/>
        </authorList>
    </citation>
    <scope>NUCLEOTIDE SEQUENCE</scope>
    <source>
        <strain evidence="6">CGMCC 1.15448</strain>
    </source>
</reference>
<comment type="caution">
    <text evidence="6">The sequence shown here is derived from an EMBL/GenBank/DDBJ whole genome shotgun (WGS) entry which is preliminary data.</text>
</comment>
<dbReference type="GO" id="GO:0008236">
    <property type="term" value="F:serine-type peptidase activity"/>
    <property type="evidence" value="ECO:0007669"/>
    <property type="project" value="UniProtKB-KW"/>
</dbReference>
<keyword evidence="7" id="KW-1185">Reference proteome</keyword>
<dbReference type="InterPro" id="IPR029062">
    <property type="entry name" value="Class_I_gatase-like"/>
</dbReference>
<gene>
    <name evidence="6" type="primary">ygaJ</name>
    <name evidence="6" type="ORF">GCM10011511_47300</name>
</gene>
<feature type="chain" id="PRO_5035246171" evidence="5">
    <location>
        <begin position="21"/>
        <end position="254"/>
    </location>
</feature>
<comment type="similarity">
    <text evidence="1">Belongs to the peptidase S51 family.</text>
</comment>
<keyword evidence="3" id="KW-0378">Hydrolase</keyword>
<dbReference type="InterPro" id="IPR005320">
    <property type="entry name" value="Peptidase_S51"/>
</dbReference>
<evidence type="ECO:0000313" key="7">
    <source>
        <dbReference type="Proteomes" id="UP000607559"/>
    </source>
</evidence>